<evidence type="ECO:0000256" key="4">
    <source>
        <dbReference type="ARBA" id="ARBA00022840"/>
    </source>
</evidence>
<dbReference type="InterPro" id="IPR027417">
    <property type="entry name" value="P-loop_NTPase"/>
</dbReference>
<evidence type="ECO:0000256" key="3">
    <source>
        <dbReference type="ARBA" id="ARBA00022806"/>
    </source>
</evidence>
<name>A0A1S2Z1C6_CICAR</name>
<dbReference type="eggNOG" id="KOG1801">
    <property type="taxonomic scope" value="Eukaryota"/>
</dbReference>
<evidence type="ECO:0000313" key="10">
    <source>
        <dbReference type="RefSeq" id="XP_004513233.1"/>
    </source>
</evidence>
<evidence type="ECO:0000313" key="9">
    <source>
        <dbReference type="Proteomes" id="UP000087171"/>
    </source>
</evidence>
<dbReference type="FunFam" id="3.40.50.300:FF:000326">
    <property type="entry name" value="P-loop containing nucleoside triphosphate hydrolase"/>
    <property type="match status" value="1"/>
</dbReference>
<dbReference type="SUPFAM" id="SSF52540">
    <property type="entry name" value="P-loop containing nucleoside triphosphate hydrolases"/>
    <property type="match status" value="2"/>
</dbReference>
<protein>
    <submittedName>
        <fullName evidence="10">Uncharacterized protein LOC101503364</fullName>
    </submittedName>
</protein>
<feature type="domain" description="DUF6469" evidence="8">
    <location>
        <begin position="104"/>
        <end position="219"/>
    </location>
</feature>
<dbReference type="Pfam" id="PF20073">
    <property type="entry name" value="DUF6469"/>
    <property type="match status" value="1"/>
</dbReference>
<organism evidence="9 10">
    <name type="scientific">Cicer arietinum</name>
    <name type="common">Chickpea</name>
    <name type="synonym">Garbanzo</name>
    <dbReference type="NCBI Taxonomy" id="3827"/>
    <lineage>
        <taxon>Eukaryota</taxon>
        <taxon>Viridiplantae</taxon>
        <taxon>Streptophyta</taxon>
        <taxon>Embryophyta</taxon>
        <taxon>Tracheophyta</taxon>
        <taxon>Spermatophyta</taxon>
        <taxon>Magnoliopsida</taxon>
        <taxon>eudicotyledons</taxon>
        <taxon>Gunneridae</taxon>
        <taxon>Pentapetalae</taxon>
        <taxon>rosids</taxon>
        <taxon>fabids</taxon>
        <taxon>Fabales</taxon>
        <taxon>Fabaceae</taxon>
        <taxon>Papilionoideae</taxon>
        <taxon>50 kb inversion clade</taxon>
        <taxon>NPAAA clade</taxon>
        <taxon>Hologalegina</taxon>
        <taxon>IRL clade</taxon>
        <taxon>Cicereae</taxon>
        <taxon>Cicer</taxon>
    </lineage>
</organism>
<dbReference type="InterPro" id="IPR041679">
    <property type="entry name" value="DNA2/NAM7-like_C"/>
</dbReference>
<dbReference type="Pfam" id="PF13086">
    <property type="entry name" value="AAA_11"/>
    <property type="match status" value="1"/>
</dbReference>
<evidence type="ECO:0000259" key="6">
    <source>
        <dbReference type="Pfam" id="PF13086"/>
    </source>
</evidence>
<keyword evidence="2" id="KW-0378">Hydrolase</keyword>
<feature type="domain" description="UvrD-like helicase ATP-binding" evidence="5">
    <location>
        <begin position="1085"/>
        <end position="1385"/>
    </location>
</feature>
<gene>
    <name evidence="10" type="primary">LOC101503364</name>
</gene>
<keyword evidence="9" id="KW-1185">Reference proteome</keyword>
<evidence type="ECO:0000256" key="2">
    <source>
        <dbReference type="ARBA" id="ARBA00022801"/>
    </source>
</evidence>
<sequence length="1645" mass="189359">MEEGGSSSSRKRATFNDYGFMDLIFSWSIENILDEELYKHKVEKIGLSFESINHYLGSYKYPLLEETRAQMFSSMELIYQAPYAKVVGLKLAKPYDNRNGHEMDTPFKNKLYSLKIDNWKNKFNNGRDPYRTLPGDVLVLADCKPESAKDLQRFGRVWSFLAVVKTTGDENECDICFKVKASKDLDLDELRDKSMYIVFLTNVGSYGKIWTGLHMSGNLKLVKQILCTSNDEVNGSCECTSLADDLWDDSSYKRLSSELNESQNNTIRDCLSGVHCTHKPTLKLVWGPPGTGKTKTLATMLLSLLKMKYRILVCAPTNVAIKEVASRVSSIVRDSLCSNIGDFFCSTGDMLLFGNNERLDVGEDIEDLFLDNRMQLLRKCLSRFTGWRQCFKSMIDFLKHCGSDYDTFVKKVKLKELGTKRKSFVEFVREMFLSRALQLKECISILCNNLPMCLILKHNYRNLMCLNETLESFQEMLFQENLPIEEMKTLFSNMQMQEDSSWSFKNGAAEKVFKKRNECLSAIETARDSLDRLELEMFTSDESVRDFCFKSSSIIFCTTSSSFRLHKVSMKPMNLLVIDEAAQLKECESIVPLLLPGMSHAILVGDECQLPAMVRSNVSIEAGFGRSLFERLSLLGTQKNLLNMQHRMHPEISLFPNSHFYCNKIHDAPNVERNYSKRYLPGPMFGPYSFINVVGGREDFDDDGRSYKNMAEVAVVMIILKNLHKAWLATKVKLSIGIVSPYTGQVLKIQEKLARMDYISHDGFNVNVKSIDGFQGGEQDIIILSTVRTNHMASLQFISSPQRTNVALTRARHCLWILGNERALTKNENVWRSLVVDSKNRGFFFHTDQDSEMAKAVLDSMKELDASLDLLHTNSAIFRNTLWKVHFSGKFLRSFKRVRTTHSKYSVIKVLERLANGWRPKEQRVEFACEISSKILKQIKVERRYVVCSIEIVKDSSYYMQVLKIWDIVPLEDIAQLAKRLDKEFRRYSDEYIVYSKEKGFDGQVEFPLRWPGSVNIQKFRSVDTNTKEGDLVASEDTSNAAEKSMIEESTLLMKFCSISQDCMLTGHDAGRDAIEVDLLSDLTDEQCNIIVFPRSTFVLGRSGTGKTKVLTTKLIRNEKLHHRAVEIAYGPNHNANEISIEIKRPVLRQLFVTLSPGLCEEINHHVSCFKRSIGENVSIDEDVDDPSIFSFSNLPSYSYPLVITFHKFLVLLDFTLGNSYIKRFSNLKNKKNEVNYERFDSLYWPHLNSKLIKHLDSYLVFTEIMSHIKGGTKAIEFGMLSRQDYCTLSESRASTSLSVKTREIIYDIFQNYEKFKMKRREFDTADLVIDLHHRLRTNGYKGDEMNFVFIDEVQNLTMAQIALFKHICRNVEEGFVFCADTAQSFGRGSDFRFQDVRSLFYNKFVLESKNFNLDKKNEKVKGYVSEIFMLSKNFSTHDKVLKLSQSVIELLFHFFPHSVDMLKVESSLVVGEPPIVLQSRNGENPIQTIFGGSGRFKDDQVILVRDDSSREEIRHLVGNKALVVTILESNGLQFKDVLLYNFFAHSRAKRRWRIIYEYMKENNMLDSRPSCISHQSFVDSKYNVLCSELKQLYVALTRARKRLWICNDDIEEFSKPMYSYWEKKNLVQFKILDSSLVETIEVEG</sequence>
<dbReference type="Gene3D" id="3.40.50.300">
    <property type="entry name" value="P-loop containing nucleotide triphosphate hydrolases"/>
    <property type="match status" value="4"/>
</dbReference>
<dbReference type="Pfam" id="PF00580">
    <property type="entry name" value="UvrD-helicase"/>
    <property type="match status" value="1"/>
</dbReference>
<feature type="domain" description="DNA2/NAM7 helicase helicase" evidence="6">
    <location>
        <begin position="258"/>
        <end position="616"/>
    </location>
</feature>
<dbReference type="PaxDb" id="3827-XP_004513233.1"/>
<evidence type="ECO:0000259" key="7">
    <source>
        <dbReference type="Pfam" id="PF13087"/>
    </source>
</evidence>
<keyword evidence="1" id="KW-0547">Nucleotide-binding</keyword>
<evidence type="ECO:0000259" key="8">
    <source>
        <dbReference type="Pfam" id="PF20073"/>
    </source>
</evidence>
<dbReference type="InterPro" id="IPR045529">
    <property type="entry name" value="DUF6469"/>
</dbReference>
<dbReference type="Pfam" id="PF13087">
    <property type="entry name" value="AAA_12"/>
    <property type="match status" value="1"/>
</dbReference>
<dbReference type="KEGG" id="cam:101503364"/>
<dbReference type="GO" id="GO:0005524">
    <property type="term" value="F:ATP binding"/>
    <property type="evidence" value="ECO:0007669"/>
    <property type="project" value="UniProtKB-KW"/>
</dbReference>
<keyword evidence="4" id="KW-0067">ATP-binding</keyword>
<dbReference type="OrthoDB" id="3156807at2759"/>
<dbReference type="PANTHER" id="PTHR21529">
    <property type="entry name" value="MAMMARY TURMOR VIRUS RECEPTOR HOMOLOG 1, 2 MTVR1, 2"/>
    <property type="match status" value="1"/>
</dbReference>
<dbReference type="PANTHER" id="PTHR21529:SF4">
    <property type="entry name" value="TPR AND ANKYRIN REPEAT-CONTAINING PROTEIN 1"/>
    <property type="match status" value="1"/>
</dbReference>
<keyword evidence="3" id="KW-0347">Helicase</keyword>
<dbReference type="GO" id="GO:0016787">
    <property type="term" value="F:hydrolase activity"/>
    <property type="evidence" value="ECO:0007669"/>
    <property type="project" value="UniProtKB-KW"/>
</dbReference>
<dbReference type="InterPro" id="IPR039904">
    <property type="entry name" value="TRANK1"/>
</dbReference>
<dbReference type="InterPro" id="IPR014016">
    <property type="entry name" value="UvrD-like_ATP-bd"/>
</dbReference>
<evidence type="ECO:0000259" key="5">
    <source>
        <dbReference type="Pfam" id="PF00580"/>
    </source>
</evidence>
<dbReference type="STRING" id="3827.A0A1S2Z1C6"/>
<dbReference type="CDD" id="cd18808">
    <property type="entry name" value="SF1_C_Upf1"/>
    <property type="match status" value="1"/>
</dbReference>
<dbReference type="RefSeq" id="XP_004513233.1">
    <property type="nucleotide sequence ID" value="XM_004513176.1"/>
</dbReference>
<dbReference type="GeneID" id="101503364"/>
<dbReference type="Proteomes" id="UP000087171">
    <property type="component" value="Unplaced"/>
</dbReference>
<dbReference type="InterPro" id="IPR047187">
    <property type="entry name" value="SF1_C_Upf1"/>
</dbReference>
<reference evidence="10" key="1">
    <citation type="submission" date="2025-08" db="UniProtKB">
        <authorList>
            <consortium name="RefSeq"/>
        </authorList>
    </citation>
    <scope>IDENTIFICATION</scope>
    <source>
        <tissue evidence="10">Etiolated seedlings</tissue>
    </source>
</reference>
<dbReference type="GO" id="GO:0004386">
    <property type="term" value="F:helicase activity"/>
    <property type="evidence" value="ECO:0007669"/>
    <property type="project" value="UniProtKB-KW"/>
</dbReference>
<dbReference type="InterPro" id="IPR041677">
    <property type="entry name" value="DNA2/NAM7_AAA_11"/>
</dbReference>
<proteinExistence type="predicted"/>
<feature type="domain" description="DNA2/NAM7 helicase-like C-terminal" evidence="7">
    <location>
        <begin position="625"/>
        <end position="821"/>
    </location>
</feature>
<evidence type="ECO:0000256" key="1">
    <source>
        <dbReference type="ARBA" id="ARBA00022741"/>
    </source>
</evidence>
<accession>A0A1S2Z1C6</accession>
<dbReference type="GO" id="GO:0005694">
    <property type="term" value="C:chromosome"/>
    <property type="evidence" value="ECO:0007669"/>
    <property type="project" value="UniProtKB-ARBA"/>
</dbReference>